<dbReference type="EMBL" id="JAVREH010000058">
    <property type="protein sequence ID" value="MDT0263897.1"/>
    <property type="molecule type" value="Genomic_DNA"/>
</dbReference>
<keyword evidence="2" id="KW-1003">Cell membrane</keyword>
<dbReference type="PROSITE" id="PS00211">
    <property type="entry name" value="ABC_TRANSPORTER_1"/>
    <property type="match status" value="1"/>
</dbReference>
<gene>
    <name evidence="10" type="ORF">RM423_21205</name>
</gene>
<protein>
    <submittedName>
        <fullName evidence="10">Sugar ABC transporter ATP-binding protein</fullName>
    </submittedName>
</protein>
<evidence type="ECO:0000313" key="10">
    <source>
        <dbReference type="EMBL" id="MDT0263897.1"/>
    </source>
</evidence>
<reference evidence="11" key="1">
    <citation type="submission" date="2023-07" db="EMBL/GenBank/DDBJ databases">
        <title>30 novel species of actinomycetes from the DSMZ collection.</title>
        <authorList>
            <person name="Nouioui I."/>
        </authorList>
    </citation>
    <scope>NUCLEOTIDE SEQUENCE [LARGE SCALE GENOMIC DNA]</scope>
    <source>
        <strain evidence="11">DSM 44399</strain>
    </source>
</reference>
<dbReference type="GO" id="GO:0005524">
    <property type="term" value="F:ATP binding"/>
    <property type="evidence" value="ECO:0007669"/>
    <property type="project" value="UniProtKB-KW"/>
</dbReference>
<dbReference type="InterPro" id="IPR003439">
    <property type="entry name" value="ABC_transporter-like_ATP-bd"/>
</dbReference>
<name>A0ABU2JFX7_9ACTN</name>
<keyword evidence="5" id="KW-0547">Nucleotide-binding</keyword>
<dbReference type="InterPro" id="IPR027417">
    <property type="entry name" value="P-loop_NTPase"/>
</dbReference>
<dbReference type="InterPro" id="IPR003593">
    <property type="entry name" value="AAA+_ATPase"/>
</dbReference>
<sequence length="544" mass="57611">MALRTVSTPTMSLDRITKRFGDLVALNQVSLDLEPGQIHALLGSNGSGKSTLVKIMSGVYAPDAGAIEFSSARLGGMGSPAEAAARGVRVVHQEAPLIDTLSVTEAVAIFRGFGAAQLGPIAWGRLRRQVQRLLDRMDVPVSAAQQCSTVQPADRAGLALAIVVGDLFDDNAAPGARADPGGGGLPVKLLIVDEVTAAIPESETQRHLDRLRSVADMGVAIVMVTHRLGELEIADDITVLRAGSVVYREAGAPRRPNSELVAEMVGQPLVVGPGDTPPTRSGAGPDRLTSLWNAAPVQRTLSSAQDRSSGPVIRVENLRGAELHGLAFRAEAGEIVGFAGLRGSGVEELPRLLSGDDPWLAGQVEIGGKILTKGGRPRAMLDAGLAAIPADRLRAGGVASLSVNENVILPSLGEYWHKPSLRQRVVNSVIQAFDVRPPKAENLFGGLSGGNQQKVLLGKWLLLHPSVLVLDDPTYGVDPGARETIFDAVADAARRGVCVLFFSTEPEQLVRICNRVLVLRSGELVTEIPRSELTLETVIEWSYQ</sequence>
<dbReference type="SUPFAM" id="SSF52540">
    <property type="entry name" value="P-loop containing nucleoside triphosphate hydrolases"/>
    <property type="match status" value="2"/>
</dbReference>
<dbReference type="InterPro" id="IPR017871">
    <property type="entry name" value="ABC_transporter-like_CS"/>
</dbReference>
<keyword evidence="7" id="KW-1278">Translocase</keyword>
<keyword evidence="8" id="KW-0472">Membrane</keyword>
<dbReference type="InterPro" id="IPR050107">
    <property type="entry name" value="ABC_carbohydrate_import_ATPase"/>
</dbReference>
<keyword evidence="11" id="KW-1185">Reference proteome</keyword>
<dbReference type="Proteomes" id="UP001183176">
    <property type="component" value="Unassembled WGS sequence"/>
</dbReference>
<evidence type="ECO:0000313" key="11">
    <source>
        <dbReference type="Proteomes" id="UP001183176"/>
    </source>
</evidence>
<evidence type="ECO:0000256" key="6">
    <source>
        <dbReference type="ARBA" id="ARBA00022840"/>
    </source>
</evidence>
<keyword evidence="6 10" id="KW-0067">ATP-binding</keyword>
<dbReference type="PANTHER" id="PTHR43790">
    <property type="entry name" value="CARBOHYDRATE TRANSPORT ATP-BINDING PROTEIN MG119-RELATED"/>
    <property type="match status" value="1"/>
</dbReference>
<keyword evidence="3" id="KW-0762">Sugar transport</keyword>
<organism evidence="10 11">
    <name type="scientific">Jatrophihabitans lederbergiae</name>
    <dbReference type="NCBI Taxonomy" id="3075547"/>
    <lineage>
        <taxon>Bacteria</taxon>
        <taxon>Bacillati</taxon>
        <taxon>Actinomycetota</taxon>
        <taxon>Actinomycetes</taxon>
        <taxon>Jatrophihabitantales</taxon>
        <taxon>Jatrophihabitantaceae</taxon>
        <taxon>Jatrophihabitans</taxon>
    </lineage>
</organism>
<evidence type="ECO:0000256" key="3">
    <source>
        <dbReference type="ARBA" id="ARBA00022597"/>
    </source>
</evidence>
<dbReference type="CDD" id="cd03215">
    <property type="entry name" value="ABC_Carb_Monos_II"/>
    <property type="match status" value="1"/>
</dbReference>
<dbReference type="PROSITE" id="PS50893">
    <property type="entry name" value="ABC_TRANSPORTER_2"/>
    <property type="match status" value="1"/>
</dbReference>
<keyword evidence="1" id="KW-0813">Transport</keyword>
<comment type="caution">
    <text evidence="10">The sequence shown here is derived from an EMBL/GenBank/DDBJ whole genome shotgun (WGS) entry which is preliminary data.</text>
</comment>
<evidence type="ECO:0000256" key="1">
    <source>
        <dbReference type="ARBA" id="ARBA00022448"/>
    </source>
</evidence>
<dbReference type="Pfam" id="PF00005">
    <property type="entry name" value="ABC_tran"/>
    <property type="match status" value="2"/>
</dbReference>
<evidence type="ECO:0000256" key="4">
    <source>
        <dbReference type="ARBA" id="ARBA00022737"/>
    </source>
</evidence>
<dbReference type="PANTHER" id="PTHR43790:SF3">
    <property type="entry name" value="D-ALLOSE IMPORT ATP-BINDING PROTEIN ALSA-RELATED"/>
    <property type="match status" value="1"/>
</dbReference>
<evidence type="ECO:0000256" key="2">
    <source>
        <dbReference type="ARBA" id="ARBA00022475"/>
    </source>
</evidence>
<dbReference type="Gene3D" id="3.40.50.300">
    <property type="entry name" value="P-loop containing nucleotide triphosphate hydrolases"/>
    <property type="match status" value="2"/>
</dbReference>
<proteinExistence type="predicted"/>
<accession>A0ABU2JFX7</accession>
<keyword evidence="4" id="KW-0677">Repeat</keyword>
<dbReference type="RefSeq" id="WP_311425040.1">
    <property type="nucleotide sequence ID" value="NZ_JAVREH010000058.1"/>
</dbReference>
<evidence type="ECO:0000259" key="9">
    <source>
        <dbReference type="PROSITE" id="PS50893"/>
    </source>
</evidence>
<dbReference type="SMART" id="SM00382">
    <property type="entry name" value="AAA"/>
    <property type="match status" value="2"/>
</dbReference>
<feature type="domain" description="ABC transporter" evidence="9">
    <location>
        <begin position="11"/>
        <end position="541"/>
    </location>
</feature>
<evidence type="ECO:0000256" key="8">
    <source>
        <dbReference type="ARBA" id="ARBA00023136"/>
    </source>
</evidence>
<evidence type="ECO:0000256" key="7">
    <source>
        <dbReference type="ARBA" id="ARBA00022967"/>
    </source>
</evidence>
<evidence type="ECO:0000256" key="5">
    <source>
        <dbReference type="ARBA" id="ARBA00022741"/>
    </source>
</evidence>